<dbReference type="InterPro" id="IPR010730">
    <property type="entry name" value="HET"/>
</dbReference>
<reference evidence="3 4" key="1">
    <citation type="submission" date="2016-04" db="EMBL/GenBank/DDBJ databases">
        <title>A degradative enzymes factory behind the ericoid mycorrhizal symbiosis.</title>
        <authorList>
            <consortium name="DOE Joint Genome Institute"/>
            <person name="Martino E."/>
            <person name="Morin E."/>
            <person name="Grelet G."/>
            <person name="Kuo A."/>
            <person name="Kohler A."/>
            <person name="Daghino S."/>
            <person name="Barry K."/>
            <person name="Choi C."/>
            <person name="Cichocki N."/>
            <person name="Clum A."/>
            <person name="Copeland A."/>
            <person name="Hainaut M."/>
            <person name="Haridas S."/>
            <person name="Labutti K."/>
            <person name="Lindquist E."/>
            <person name="Lipzen A."/>
            <person name="Khouja H.-R."/>
            <person name="Murat C."/>
            <person name="Ohm R."/>
            <person name="Olson A."/>
            <person name="Spatafora J."/>
            <person name="Veneault-Fourrey C."/>
            <person name="Henrissat B."/>
            <person name="Grigoriev I."/>
            <person name="Martin F."/>
            <person name="Perotto S."/>
        </authorList>
    </citation>
    <scope>NUCLEOTIDE SEQUENCE [LARGE SCALE GENOMIC DNA]</scope>
    <source>
        <strain evidence="3 4">F</strain>
    </source>
</reference>
<feature type="non-terminal residue" evidence="3">
    <location>
        <position position="1"/>
    </location>
</feature>
<dbReference type="EMBL" id="KZ613959">
    <property type="protein sequence ID" value="PMD32427.1"/>
    <property type="molecule type" value="Genomic_DNA"/>
</dbReference>
<name>A0A2J6R1N9_HYAVF</name>
<dbReference type="OrthoDB" id="194358at2759"/>
<keyword evidence="1" id="KW-1133">Transmembrane helix</keyword>
<keyword evidence="4" id="KW-1185">Reference proteome</keyword>
<organism evidence="3 4">
    <name type="scientific">Hyaloscypha variabilis (strain UAMH 11265 / GT02V1 / F)</name>
    <name type="common">Meliniomyces variabilis</name>
    <dbReference type="NCBI Taxonomy" id="1149755"/>
    <lineage>
        <taxon>Eukaryota</taxon>
        <taxon>Fungi</taxon>
        <taxon>Dikarya</taxon>
        <taxon>Ascomycota</taxon>
        <taxon>Pezizomycotina</taxon>
        <taxon>Leotiomycetes</taxon>
        <taxon>Helotiales</taxon>
        <taxon>Hyaloscyphaceae</taxon>
        <taxon>Hyaloscypha</taxon>
        <taxon>Hyaloscypha variabilis</taxon>
    </lineage>
</organism>
<gene>
    <name evidence="3" type="ORF">L207DRAFT_440454</name>
</gene>
<evidence type="ECO:0000259" key="2">
    <source>
        <dbReference type="Pfam" id="PF06985"/>
    </source>
</evidence>
<sequence>GDTNDREIIFLNGVLFKVTRNLYSALRHLRHTDRFRTLWINAICLYIDRYQTKYYRSLKFGSLLSEGLRFALVIYLLLSILPAYRLACSLSFLRILAIKYIHFTFIGLTLI</sequence>
<keyword evidence="1" id="KW-0812">Transmembrane</keyword>
<dbReference type="AlphaFoldDB" id="A0A2J6R1N9"/>
<feature type="domain" description="Heterokaryon incompatibility" evidence="2">
    <location>
        <begin position="5"/>
        <end position="46"/>
    </location>
</feature>
<evidence type="ECO:0000256" key="1">
    <source>
        <dbReference type="SAM" id="Phobius"/>
    </source>
</evidence>
<keyword evidence="1" id="KW-0472">Membrane</keyword>
<accession>A0A2J6R1N9</accession>
<protein>
    <recommendedName>
        <fullName evidence="2">Heterokaryon incompatibility domain-containing protein</fullName>
    </recommendedName>
</protein>
<dbReference type="Pfam" id="PF06985">
    <property type="entry name" value="HET"/>
    <property type="match status" value="1"/>
</dbReference>
<evidence type="ECO:0000313" key="3">
    <source>
        <dbReference type="EMBL" id="PMD32427.1"/>
    </source>
</evidence>
<evidence type="ECO:0000313" key="4">
    <source>
        <dbReference type="Proteomes" id="UP000235786"/>
    </source>
</evidence>
<feature type="transmembrane region" description="Helical" evidence="1">
    <location>
        <begin position="63"/>
        <end position="84"/>
    </location>
</feature>
<dbReference type="Proteomes" id="UP000235786">
    <property type="component" value="Unassembled WGS sequence"/>
</dbReference>
<proteinExistence type="predicted"/>